<name>A0ACB5RFB7_9CLOT</name>
<dbReference type="EMBL" id="BROD01000001">
    <property type="protein sequence ID" value="GKX67654.1"/>
    <property type="molecule type" value="Genomic_DNA"/>
</dbReference>
<sequence>MINWFKKKNNVINNEMKLDKKRKEYILDLLDKARKADPNFKQFGAQSHKYKLKPTISEKEVSEAEKKYNFRLPEDYFWFITNVGNGGAGPYYGLKPFKVDNIEYLASLGKETLLSPMKSQEEYDNFIEKYEECDDDEYDELESELWQGLLYLGTQGCTLNMNIILSGENKGKIMYGDYDRHRPVFAYGNSFIEWYECWLIETAKGYDMTWYGGKMPGDEKELINKYLTCKDDIKLKIQILFSMMKFEKVSSETLNILYEHYCTTTNEDERLELFKRLVRFNHPKINQIIIDGFDSDEPDKYVDYIVMYQQNNFNFWYKILLDNIEKFSYKCVDSIFWRVFQQCSNVDVNDFLKLLKSNDVNMRAVTLGNLFRFCNTNDYIEEILPMFNDEKIVVNKAIYMTHDSDDKRLIPIYEKILKEYKLENDKEDNFAINYMEKFLERMKLKA</sequence>
<evidence type="ECO:0000313" key="2">
    <source>
        <dbReference type="Proteomes" id="UP001058074"/>
    </source>
</evidence>
<protein>
    <submittedName>
        <fullName evidence="1">Uncharacterized protein</fullName>
    </submittedName>
</protein>
<keyword evidence="2" id="KW-1185">Reference proteome</keyword>
<accession>A0ACB5RFB7</accession>
<dbReference type="Proteomes" id="UP001058074">
    <property type="component" value="Unassembled WGS sequence"/>
</dbReference>
<comment type="caution">
    <text evidence="1">The sequence shown here is derived from an EMBL/GenBank/DDBJ whole genome shotgun (WGS) entry which is preliminary data.</text>
</comment>
<evidence type="ECO:0000313" key="1">
    <source>
        <dbReference type="EMBL" id="GKX67654.1"/>
    </source>
</evidence>
<organism evidence="1 2">
    <name type="scientific">Inconstantimicrobium mannanitabidum</name>
    <dbReference type="NCBI Taxonomy" id="1604901"/>
    <lineage>
        <taxon>Bacteria</taxon>
        <taxon>Bacillati</taxon>
        <taxon>Bacillota</taxon>
        <taxon>Clostridia</taxon>
        <taxon>Eubacteriales</taxon>
        <taxon>Clostridiaceae</taxon>
        <taxon>Inconstantimicrobium</taxon>
    </lineage>
</organism>
<reference evidence="1" key="1">
    <citation type="journal article" date="2025" name="Int. J. Syst. Evol. Microbiol.">
        <title>Inconstantimicrobium mannanitabidum sp. nov., a novel member of the family Clostridiaceae isolated from anoxic soil under the treatment of reductive soil disinfestation.</title>
        <authorList>
            <person name="Ueki A."/>
            <person name="Tonouchi A."/>
            <person name="Honma S."/>
            <person name="Kaku N."/>
            <person name="Ueki K."/>
        </authorList>
    </citation>
    <scope>NUCLEOTIDE SEQUENCE</scope>
    <source>
        <strain evidence="1">TW13</strain>
    </source>
</reference>
<gene>
    <name evidence="1" type="ORF">rsdtw13_29120</name>
</gene>
<proteinExistence type="predicted"/>